<evidence type="ECO:0000313" key="2">
    <source>
        <dbReference type="EMBL" id="KAK3866529.1"/>
    </source>
</evidence>
<feature type="compositionally biased region" description="Basic and acidic residues" evidence="1">
    <location>
        <begin position="82"/>
        <end position="94"/>
    </location>
</feature>
<organism evidence="2 3">
    <name type="scientific">Petrolisthes cinctipes</name>
    <name type="common">Flat porcelain crab</name>
    <dbReference type="NCBI Taxonomy" id="88211"/>
    <lineage>
        <taxon>Eukaryota</taxon>
        <taxon>Metazoa</taxon>
        <taxon>Ecdysozoa</taxon>
        <taxon>Arthropoda</taxon>
        <taxon>Crustacea</taxon>
        <taxon>Multicrustacea</taxon>
        <taxon>Malacostraca</taxon>
        <taxon>Eumalacostraca</taxon>
        <taxon>Eucarida</taxon>
        <taxon>Decapoda</taxon>
        <taxon>Pleocyemata</taxon>
        <taxon>Anomura</taxon>
        <taxon>Galatheoidea</taxon>
        <taxon>Porcellanidae</taxon>
        <taxon>Petrolisthes</taxon>
    </lineage>
</organism>
<comment type="caution">
    <text evidence="2">The sequence shown here is derived from an EMBL/GenBank/DDBJ whole genome shotgun (WGS) entry which is preliminary data.</text>
</comment>
<feature type="region of interest" description="Disordered" evidence="1">
    <location>
        <begin position="1"/>
        <end position="94"/>
    </location>
</feature>
<protein>
    <submittedName>
        <fullName evidence="2">Uncharacterized protein</fullName>
    </submittedName>
</protein>
<feature type="compositionally biased region" description="Basic and acidic residues" evidence="1">
    <location>
        <begin position="11"/>
        <end position="50"/>
    </location>
</feature>
<evidence type="ECO:0000256" key="1">
    <source>
        <dbReference type="SAM" id="MobiDB-lite"/>
    </source>
</evidence>
<evidence type="ECO:0000313" key="3">
    <source>
        <dbReference type="Proteomes" id="UP001286313"/>
    </source>
</evidence>
<dbReference type="AlphaFoldDB" id="A0AAE1K7Z1"/>
<proteinExistence type="predicted"/>
<keyword evidence="3" id="KW-1185">Reference proteome</keyword>
<name>A0AAE1K7Z1_PETCI</name>
<accession>A0AAE1K7Z1</accession>
<feature type="compositionally biased region" description="Basic residues" evidence="1">
    <location>
        <begin position="55"/>
        <end position="64"/>
    </location>
</feature>
<gene>
    <name evidence="2" type="ORF">Pcinc_027942</name>
</gene>
<dbReference type="EMBL" id="JAWQEG010003380">
    <property type="protein sequence ID" value="KAK3866529.1"/>
    <property type="molecule type" value="Genomic_DNA"/>
</dbReference>
<sequence length="94" mass="10358">MHKRKNGHGVRNGDEGGRRNGGVRNKENGASERGMEVGKTMVEDTKRMADAGKGQRGKGRRAGRRVVPERCRTGSSAMSWSHMEENEAHGRVVE</sequence>
<dbReference type="Proteomes" id="UP001286313">
    <property type="component" value="Unassembled WGS sequence"/>
</dbReference>
<reference evidence="2" key="1">
    <citation type="submission" date="2023-10" db="EMBL/GenBank/DDBJ databases">
        <title>Genome assemblies of two species of porcelain crab, Petrolisthes cinctipes and Petrolisthes manimaculis (Anomura: Porcellanidae).</title>
        <authorList>
            <person name="Angst P."/>
        </authorList>
    </citation>
    <scope>NUCLEOTIDE SEQUENCE</scope>
    <source>
        <strain evidence="2">PB745_01</strain>
        <tissue evidence="2">Gill</tissue>
    </source>
</reference>